<keyword evidence="10" id="KW-1185">Reference proteome</keyword>
<accession>A0ABW0KP65</accession>
<dbReference type="SUPFAM" id="SSF56235">
    <property type="entry name" value="N-terminal nucleophile aminohydrolases (Ntn hydrolases)"/>
    <property type="match status" value="1"/>
</dbReference>
<reference evidence="10" key="1">
    <citation type="journal article" date="2019" name="Int. J. Syst. Evol. Microbiol.">
        <title>The Global Catalogue of Microorganisms (GCM) 10K type strain sequencing project: providing services to taxonomists for standard genome sequencing and annotation.</title>
        <authorList>
            <consortium name="The Broad Institute Genomics Platform"/>
            <consortium name="The Broad Institute Genome Sequencing Center for Infectious Disease"/>
            <person name="Wu L."/>
            <person name="Ma J."/>
        </authorList>
    </citation>
    <scope>NUCLEOTIDE SEQUENCE [LARGE SCALE GENOMIC DNA]</scope>
    <source>
        <strain evidence="10">CGMCC 4.1469</strain>
    </source>
</reference>
<dbReference type="SUPFAM" id="SSF52402">
    <property type="entry name" value="Adenine nucleotide alpha hydrolases-like"/>
    <property type="match status" value="1"/>
</dbReference>
<feature type="domain" description="Glutamine amidotransferase type-2" evidence="8">
    <location>
        <begin position="2"/>
        <end position="219"/>
    </location>
</feature>
<comment type="catalytic activity">
    <reaction evidence="7">
        <text>L-aspartate + L-glutamine + ATP + H2O = L-asparagine + L-glutamate + AMP + diphosphate + H(+)</text>
        <dbReference type="Rhea" id="RHEA:12228"/>
        <dbReference type="ChEBI" id="CHEBI:15377"/>
        <dbReference type="ChEBI" id="CHEBI:15378"/>
        <dbReference type="ChEBI" id="CHEBI:29985"/>
        <dbReference type="ChEBI" id="CHEBI:29991"/>
        <dbReference type="ChEBI" id="CHEBI:30616"/>
        <dbReference type="ChEBI" id="CHEBI:33019"/>
        <dbReference type="ChEBI" id="CHEBI:58048"/>
        <dbReference type="ChEBI" id="CHEBI:58359"/>
        <dbReference type="ChEBI" id="CHEBI:456215"/>
        <dbReference type="EC" id="6.3.5.4"/>
    </reaction>
</comment>
<comment type="pathway">
    <text evidence="1">Amino-acid biosynthesis; L-asparagine biosynthesis; L-asparagine from L-aspartate (L-Gln route): step 1/1.</text>
</comment>
<dbReference type="GO" id="GO:0004066">
    <property type="term" value="F:asparagine synthase (glutamine-hydrolyzing) activity"/>
    <property type="evidence" value="ECO:0007669"/>
    <property type="project" value="UniProtKB-EC"/>
</dbReference>
<dbReference type="RefSeq" id="WP_377164717.1">
    <property type="nucleotide sequence ID" value="NZ_JBHSMQ010000002.1"/>
</dbReference>
<sequence>MCGIAGFFSPSGSCPSHEMNAIVTAMTDAIILRGPDDSGAWVDSSSGIALGHRRLSILDLSPLGHQPMTSADGRFIIVFNGEIYNFQDLRAELEPLGHTWRGHSDTEIMLAAFRQWGVVAATQRFNGMFAYAVWDKQERTLHLARDRMGEKPLYYGWIGATFVFASELKALRRFPGFNAAIDREALTSLLRFNYIPDPLCIYQGFKKLPPASMLILKSPSEHPQPGYYWSLPHAVERGLDNPFKGTEAEAIDTFESMLKKAVGMRMVSDVPLGAFLSGGIDSSLIVAMMQKQSSRPVRTFTIGFHEKQYNEAEIAKSVAQHLGTEHTEMYVTGEDALNVIPQLPALYDEPFADYSQIPTHLVCKMARQHVTVALSGDAGDELFGGYERYAMGRSLWNKFAWMPTPLKKLTAAALTAVPPGPLNTLGSKILPKSKRHIPVGDKLHKLAEVVAAPGMESLYLTIMSYWKKPTDIVIDGKDPVTAISNTKAWPRVSDFTHRMMYLDMETYLPGDILVKVDRAAMGVSLEGRIPLLDTDLIEFAWRIPYSMKVRDGKGKWLMRETLYRHVPKALIDRPKQGFGIPLEIWLRGPLREWAEDLLSESRLQREGFFHPAPIRQKWQEHLSGTRNWHFYLWDILMFQSWLQAQKERGL</sequence>
<dbReference type="PANTHER" id="PTHR43284">
    <property type="entry name" value="ASPARAGINE SYNTHETASE (GLUTAMINE-HYDROLYZING)"/>
    <property type="match status" value="1"/>
</dbReference>
<dbReference type="Gene3D" id="3.40.50.620">
    <property type="entry name" value="HUPs"/>
    <property type="match status" value="1"/>
</dbReference>
<dbReference type="NCBIfam" id="TIGR01536">
    <property type="entry name" value="asn_synth_AEB"/>
    <property type="match status" value="1"/>
</dbReference>
<evidence type="ECO:0000256" key="2">
    <source>
        <dbReference type="ARBA" id="ARBA00005752"/>
    </source>
</evidence>
<dbReference type="PROSITE" id="PS51278">
    <property type="entry name" value="GATASE_TYPE_2"/>
    <property type="match status" value="1"/>
</dbReference>
<comment type="caution">
    <text evidence="9">The sequence shown here is derived from an EMBL/GenBank/DDBJ whole genome shotgun (WGS) entry which is preliminary data.</text>
</comment>
<evidence type="ECO:0000256" key="6">
    <source>
        <dbReference type="ARBA" id="ARBA00022962"/>
    </source>
</evidence>
<dbReference type="InterPro" id="IPR006426">
    <property type="entry name" value="Asn_synth_AEB"/>
</dbReference>
<dbReference type="InterPro" id="IPR029055">
    <property type="entry name" value="Ntn_hydrolases_N"/>
</dbReference>
<dbReference type="InterPro" id="IPR033738">
    <property type="entry name" value="AsnB_N"/>
</dbReference>
<proteinExistence type="inferred from homology"/>
<dbReference type="Pfam" id="PF13522">
    <property type="entry name" value="GATase_6"/>
    <property type="match status" value="1"/>
</dbReference>
<dbReference type="CDD" id="cd01991">
    <property type="entry name" value="Asn_synthase_B_C"/>
    <property type="match status" value="1"/>
</dbReference>
<evidence type="ECO:0000256" key="7">
    <source>
        <dbReference type="ARBA" id="ARBA00048741"/>
    </source>
</evidence>
<dbReference type="PIRSF" id="PIRSF001589">
    <property type="entry name" value="Asn_synthetase_glu-h"/>
    <property type="match status" value="1"/>
</dbReference>
<dbReference type="PANTHER" id="PTHR43284:SF1">
    <property type="entry name" value="ASPARAGINE SYNTHETASE"/>
    <property type="match status" value="1"/>
</dbReference>
<dbReference type="EMBL" id="JBHSMQ010000002">
    <property type="protein sequence ID" value="MFC5454538.1"/>
    <property type="molecule type" value="Genomic_DNA"/>
</dbReference>
<dbReference type="Proteomes" id="UP001596052">
    <property type="component" value="Unassembled WGS sequence"/>
</dbReference>
<dbReference type="Gene3D" id="3.60.20.10">
    <property type="entry name" value="Glutamine Phosphoribosylpyrophosphate, subunit 1, domain 1"/>
    <property type="match status" value="1"/>
</dbReference>
<dbReference type="Pfam" id="PF00733">
    <property type="entry name" value="Asn_synthase"/>
    <property type="match status" value="1"/>
</dbReference>
<evidence type="ECO:0000256" key="3">
    <source>
        <dbReference type="ARBA" id="ARBA00012737"/>
    </source>
</evidence>
<dbReference type="EC" id="6.3.5.4" evidence="3"/>
<keyword evidence="9" id="KW-0436">Ligase</keyword>
<dbReference type="CDD" id="cd00712">
    <property type="entry name" value="AsnB"/>
    <property type="match status" value="1"/>
</dbReference>
<evidence type="ECO:0000256" key="1">
    <source>
        <dbReference type="ARBA" id="ARBA00005187"/>
    </source>
</evidence>
<keyword evidence="5" id="KW-0067">ATP-binding</keyword>
<dbReference type="InterPro" id="IPR001962">
    <property type="entry name" value="Asn_synthase"/>
</dbReference>
<dbReference type="InterPro" id="IPR014729">
    <property type="entry name" value="Rossmann-like_a/b/a_fold"/>
</dbReference>
<organism evidence="9 10">
    <name type="scientific">Prosthecobacter fluviatilis</name>
    <dbReference type="NCBI Taxonomy" id="445931"/>
    <lineage>
        <taxon>Bacteria</taxon>
        <taxon>Pseudomonadati</taxon>
        <taxon>Verrucomicrobiota</taxon>
        <taxon>Verrucomicrobiia</taxon>
        <taxon>Verrucomicrobiales</taxon>
        <taxon>Verrucomicrobiaceae</taxon>
        <taxon>Prosthecobacter</taxon>
    </lineage>
</organism>
<keyword evidence="4" id="KW-0547">Nucleotide-binding</keyword>
<protein>
    <recommendedName>
        <fullName evidence="3">asparagine synthase (glutamine-hydrolyzing)</fullName>
        <ecNumber evidence="3">6.3.5.4</ecNumber>
    </recommendedName>
</protein>
<dbReference type="InterPro" id="IPR017932">
    <property type="entry name" value="GATase_2_dom"/>
</dbReference>
<evidence type="ECO:0000313" key="9">
    <source>
        <dbReference type="EMBL" id="MFC5454538.1"/>
    </source>
</evidence>
<evidence type="ECO:0000256" key="5">
    <source>
        <dbReference type="ARBA" id="ARBA00022840"/>
    </source>
</evidence>
<name>A0ABW0KP65_9BACT</name>
<keyword evidence="6" id="KW-0315">Glutamine amidotransferase</keyword>
<dbReference type="InterPro" id="IPR051786">
    <property type="entry name" value="ASN_synthetase/amidase"/>
</dbReference>
<gene>
    <name evidence="9" type="primary">asnB</name>
    <name evidence="9" type="ORF">ACFQDI_06685</name>
</gene>
<evidence type="ECO:0000256" key="4">
    <source>
        <dbReference type="ARBA" id="ARBA00022741"/>
    </source>
</evidence>
<evidence type="ECO:0000313" key="10">
    <source>
        <dbReference type="Proteomes" id="UP001596052"/>
    </source>
</evidence>
<evidence type="ECO:0000259" key="8">
    <source>
        <dbReference type="PROSITE" id="PS51278"/>
    </source>
</evidence>
<comment type="similarity">
    <text evidence="2">Belongs to the asparagine synthetase family.</text>
</comment>